<keyword evidence="5" id="KW-0029">Amino-acid transport</keyword>
<evidence type="ECO:0000256" key="5">
    <source>
        <dbReference type="ARBA" id="ARBA00022970"/>
    </source>
</evidence>
<dbReference type="GO" id="GO:0005524">
    <property type="term" value="F:ATP binding"/>
    <property type="evidence" value="ECO:0007669"/>
    <property type="project" value="UniProtKB-KW"/>
</dbReference>
<evidence type="ECO:0000259" key="6">
    <source>
        <dbReference type="PROSITE" id="PS50893"/>
    </source>
</evidence>
<evidence type="ECO:0000256" key="1">
    <source>
        <dbReference type="ARBA" id="ARBA00005417"/>
    </source>
</evidence>
<protein>
    <submittedName>
        <fullName evidence="7">ABC transporter ATP-binding protein</fullName>
    </submittedName>
</protein>
<dbReference type="SUPFAM" id="SSF52540">
    <property type="entry name" value="P-loop containing nucleoside triphosphate hydrolases"/>
    <property type="match status" value="1"/>
</dbReference>
<evidence type="ECO:0000256" key="4">
    <source>
        <dbReference type="ARBA" id="ARBA00022840"/>
    </source>
</evidence>
<dbReference type="EMBL" id="JABXWD010000035">
    <property type="protein sequence ID" value="MBV6340603.1"/>
    <property type="molecule type" value="Genomic_DNA"/>
</dbReference>
<evidence type="ECO:0000313" key="8">
    <source>
        <dbReference type="Proteomes" id="UP001196980"/>
    </source>
</evidence>
<reference evidence="7 8" key="1">
    <citation type="journal article" date="2020" name="J Geophys Res Biogeosci">
        <title>Magnetotaxis as an Adaptation to Enable Bacterial Shuttling of Microbial Sulfur and Sulfur Cycling Across Aquatic Oxic#Anoxic Interfaces.</title>
        <authorList>
            <person name="Li J."/>
            <person name="Liu P."/>
            <person name="Wang J."/>
            <person name="Roberts A.P."/>
            <person name="Pan Y."/>
        </authorList>
    </citation>
    <scope>NUCLEOTIDE SEQUENCE [LARGE SCALE GENOMIC DNA]</scope>
    <source>
        <strain evidence="7 8">MYR-1_YQ</strain>
    </source>
</reference>
<gene>
    <name evidence="7" type="ORF">HWQ67_03290</name>
</gene>
<dbReference type="Pfam" id="PF00005">
    <property type="entry name" value="ABC_tran"/>
    <property type="match status" value="1"/>
</dbReference>
<proteinExistence type="inferred from homology"/>
<dbReference type="PROSITE" id="PS50893">
    <property type="entry name" value="ABC_TRANSPORTER_2"/>
    <property type="match status" value="1"/>
</dbReference>
<evidence type="ECO:0000313" key="7">
    <source>
        <dbReference type="EMBL" id="MBV6340603.1"/>
    </source>
</evidence>
<evidence type="ECO:0000256" key="3">
    <source>
        <dbReference type="ARBA" id="ARBA00022741"/>
    </source>
</evidence>
<dbReference type="PROSITE" id="PS00211">
    <property type="entry name" value="ABC_TRANSPORTER_1"/>
    <property type="match status" value="1"/>
</dbReference>
<keyword evidence="8" id="KW-1185">Reference proteome</keyword>
<accession>A0ABS6RVF2</accession>
<keyword evidence="2" id="KW-0813">Transport</keyword>
<dbReference type="InterPro" id="IPR027417">
    <property type="entry name" value="P-loop_NTPase"/>
</dbReference>
<keyword evidence="3" id="KW-0547">Nucleotide-binding</keyword>
<dbReference type="InterPro" id="IPR003439">
    <property type="entry name" value="ABC_transporter-like_ATP-bd"/>
</dbReference>
<dbReference type="CDD" id="cd03224">
    <property type="entry name" value="ABC_TM1139_LivF_branched"/>
    <property type="match status" value="1"/>
</dbReference>
<sequence>MLKLNDVHCHYGSIHAIKGVSFELRSGQIGCLIGANGAGKSTLLCTISGLLHPTQGVIELEGVSIHGASPEQIVRMGICQVPEGRRIFPRMTVRENLLLGAYIRGDRAGIRQDMQRVFDYFPVLAKRLDQEGGTLSGGQQQMLAVGRALMARPRLLLLDEPSLGLAPLMVQTIFDIIRGIASDNITVLLVEQNARAALKLANYGWVLDLGSIALAAPAQDLLHNPRVAEAYLG</sequence>
<dbReference type="RefSeq" id="WP_425340695.1">
    <property type="nucleotide sequence ID" value="NZ_JABXWD010000035.1"/>
</dbReference>
<dbReference type="PIRSF" id="PIRSF039137">
    <property type="entry name" value="ABC_branched_ATPase"/>
    <property type="match status" value="1"/>
</dbReference>
<evidence type="ECO:0000256" key="2">
    <source>
        <dbReference type="ARBA" id="ARBA00022448"/>
    </source>
</evidence>
<comment type="similarity">
    <text evidence="1">Belongs to the ABC transporter superfamily.</text>
</comment>
<keyword evidence="4 7" id="KW-0067">ATP-binding</keyword>
<dbReference type="InterPro" id="IPR052156">
    <property type="entry name" value="BCAA_Transport_ATP-bd_LivF"/>
</dbReference>
<dbReference type="Proteomes" id="UP001196980">
    <property type="component" value="Unassembled WGS sequence"/>
</dbReference>
<feature type="domain" description="ABC transporter" evidence="6">
    <location>
        <begin position="2"/>
        <end position="232"/>
    </location>
</feature>
<comment type="caution">
    <text evidence="7">The sequence shown here is derived from an EMBL/GenBank/DDBJ whole genome shotgun (WGS) entry which is preliminary data.</text>
</comment>
<dbReference type="Gene3D" id="3.40.50.300">
    <property type="entry name" value="P-loop containing nucleotide triphosphate hydrolases"/>
    <property type="match status" value="1"/>
</dbReference>
<dbReference type="InterPro" id="IPR017871">
    <property type="entry name" value="ABC_transporter-like_CS"/>
</dbReference>
<dbReference type="InterPro" id="IPR030660">
    <property type="entry name" value="ABC_branched_ATPase_LivF/BraG"/>
</dbReference>
<dbReference type="SMART" id="SM00382">
    <property type="entry name" value="AAA"/>
    <property type="match status" value="1"/>
</dbReference>
<dbReference type="PANTHER" id="PTHR43820">
    <property type="entry name" value="HIGH-AFFINITY BRANCHED-CHAIN AMINO ACID TRANSPORT ATP-BINDING PROTEIN LIVF"/>
    <property type="match status" value="1"/>
</dbReference>
<dbReference type="InterPro" id="IPR003593">
    <property type="entry name" value="AAA+_ATPase"/>
</dbReference>
<name>A0ABS6RVF2_9BACT</name>
<organism evidence="7 8">
    <name type="scientific">Candidatus Magnetobacterium casense</name>
    <dbReference type="NCBI Taxonomy" id="1455061"/>
    <lineage>
        <taxon>Bacteria</taxon>
        <taxon>Pseudomonadati</taxon>
        <taxon>Nitrospirota</taxon>
        <taxon>Thermodesulfovibrionia</taxon>
        <taxon>Thermodesulfovibrionales</taxon>
        <taxon>Candidatus Magnetobacteriaceae</taxon>
        <taxon>Candidatus Magnetobacterium</taxon>
    </lineage>
</organism>
<dbReference type="PANTHER" id="PTHR43820:SF4">
    <property type="entry name" value="HIGH-AFFINITY BRANCHED-CHAIN AMINO ACID TRANSPORT ATP-BINDING PROTEIN LIVF"/>
    <property type="match status" value="1"/>
</dbReference>